<organism evidence="1 2">
    <name type="scientific">Lasius niger</name>
    <name type="common">Black garden ant</name>
    <dbReference type="NCBI Taxonomy" id="67767"/>
    <lineage>
        <taxon>Eukaryota</taxon>
        <taxon>Metazoa</taxon>
        <taxon>Ecdysozoa</taxon>
        <taxon>Arthropoda</taxon>
        <taxon>Hexapoda</taxon>
        <taxon>Insecta</taxon>
        <taxon>Pterygota</taxon>
        <taxon>Neoptera</taxon>
        <taxon>Endopterygota</taxon>
        <taxon>Hymenoptera</taxon>
        <taxon>Apocrita</taxon>
        <taxon>Aculeata</taxon>
        <taxon>Formicoidea</taxon>
        <taxon>Formicidae</taxon>
        <taxon>Formicinae</taxon>
        <taxon>Lasius</taxon>
        <taxon>Lasius</taxon>
    </lineage>
</organism>
<evidence type="ECO:0000313" key="1">
    <source>
        <dbReference type="EMBL" id="KMQ89056.1"/>
    </source>
</evidence>
<dbReference type="PaxDb" id="67767-A0A0J7KFQ7"/>
<dbReference type="Proteomes" id="UP000036403">
    <property type="component" value="Unassembled WGS sequence"/>
</dbReference>
<accession>A0A0J7KFQ7</accession>
<feature type="non-terminal residue" evidence="1">
    <location>
        <position position="54"/>
    </location>
</feature>
<gene>
    <name evidence="1" type="ORF">RF55_11349</name>
</gene>
<comment type="caution">
    <text evidence="1">The sequence shown here is derived from an EMBL/GenBank/DDBJ whole genome shotgun (WGS) entry which is preliminary data.</text>
</comment>
<protein>
    <submittedName>
        <fullName evidence="1">Uncharacterized protein</fullName>
    </submittedName>
</protein>
<reference evidence="1 2" key="1">
    <citation type="submission" date="2015-04" db="EMBL/GenBank/DDBJ databases">
        <title>Lasius niger genome sequencing.</title>
        <authorList>
            <person name="Konorov E.A."/>
            <person name="Nikitin M.A."/>
            <person name="Kirill M.V."/>
            <person name="Chang P."/>
        </authorList>
    </citation>
    <scope>NUCLEOTIDE SEQUENCE [LARGE SCALE GENOMIC DNA]</scope>
    <source>
        <tissue evidence="1">Whole</tissue>
    </source>
</reference>
<sequence>MEGEESKWKAARRVLLKKIGIEKEEIKKKKEEGNEEIVKTVLEKIWVKEKEERQ</sequence>
<dbReference type="AlphaFoldDB" id="A0A0J7KFQ7"/>
<dbReference type="EMBL" id="LBMM01008206">
    <property type="protein sequence ID" value="KMQ89056.1"/>
    <property type="molecule type" value="Genomic_DNA"/>
</dbReference>
<keyword evidence="2" id="KW-1185">Reference proteome</keyword>
<name>A0A0J7KFQ7_LASNI</name>
<evidence type="ECO:0000313" key="2">
    <source>
        <dbReference type="Proteomes" id="UP000036403"/>
    </source>
</evidence>
<proteinExistence type="predicted"/>